<evidence type="ECO:0000256" key="5">
    <source>
        <dbReference type="ARBA" id="ARBA00022692"/>
    </source>
</evidence>
<dbReference type="RefSeq" id="WP_120369224.1">
    <property type="nucleotide sequence ID" value="NZ_RAXU01000003.1"/>
</dbReference>
<evidence type="ECO:0000313" key="11">
    <source>
        <dbReference type="Proteomes" id="UP000269001"/>
    </source>
</evidence>
<dbReference type="SUPFAM" id="SSF103473">
    <property type="entry name" value="MFS general substrate transporter"/>
    <property type="match status" value="1"/>
</dbReference>
<dbReference type="EMBL" id="RAXU01000003">
    <property type="protein sequence ID" value="RKG35454.1"/>
    <property type="molecule type" value="Genomic_DNA"/>
</dbReference>
<sequence length="390" mass="44029">MLRLPITTKLGGFYFCYYSIVGTFMPYWSLYLEDRGFNYQEIGLLSSIAIITRFFAPFIWGWIADKSGKRMQLVRIATWMESCIWFAIFMIPNTFQSIALLMLIFSFFQNAILAQFEGVTLFWLGDQRAKLYGKIRKWGSVGFIVGVFGVGTLLEIIPIAMLPIVLLCVAFLAFIWSFTIKEPDSAPRSQKNLEPLLPILKRPEVLAFFAIEFILLFSHAPFYSFYSNYLKESDFTTTAIGFLWAVGVIAEIIMFACAHLFLSRYGLKKLVSLCLIMTSIRWMITGVFASSFIAQFAAQTIHAFSFGLFHLIAMRMIFQNFSAGQQGRGQALYSTMWGLGVACGSILAGHYWKLSSGSLVFITASGVVLLGLFLVKWLPNQLEQPVSIGN</sequence>
<evidence type="ECO:0000256" key="3">
    <source>
        <dbReference type="ARBA" id="ARBA00022475"/>
    </source>
</evidence>
<dbReference type="GO" id="GO:0015528">
    <property type="term" value="F:lactose:proton symporter activity"/>
    <property type="evidence" value="ECO:0007669"/>
    <property type="project" value="TreeGrafter"/>
</dbReference>
<reference evidence="10 11" key="1">
    <citation type="submission" date="2018-09" db="EMBL/GenBank/DDBJ databases">
        <title>The draft genome of Acinetobacter spp. strains.</title>
        <authorList>
            <person name="Qin J."/>
            <person name="Feng Y."/>
            <person name="Zong Z."/>
        </authorList>
    </citation>
    <scope>NUCLEOTIDE SEQUENCE [LARGE SCALE GENOMIC DNA]</scope>
    <source>
        <strain evidence="10 11">WCHAc060096</strain>
    </source>
</reference>
<name>A0A3A8EZG7_9GAMM</name>
<keyword evidence="3" id="KW-1003">Cell membrane</keyword>
<feature type="transmembrane region" description="Helical" evidence="8">
    <location>
        <begin position="205"/>
        <end position="226"/>
    </location>
</feature>
<dbReference type="NCBIfam" id="NF037955">
    <property type="entry name" value="mfs"/>
    <property type="match status" value="1"/>
</dbReference>
<dbReference type="GO" id="GO:0030395">
    <property type="term" value="F:lactose binding"/>
    <property type="evidence" value="ECO:0007669"/>
    <property type="project" value="TreeGrafter"/>
</dbReference>
<feature type="domain" description="Major facilitator superfamily associated" evidence="9">
    <location>
        <begin position="8"/>
        <end position="362"/>
    </location>
</feature>
<keyword evidence="7 8" id="KW-0472">Membrane</keyword>
<feature type="transmembrane region" description="Helical" evidence="8">
    <location>
        <begin position="273"/>
        <end position="294"/>
    </location>
</feature>
<dbReference type="Gene3D" id="1.20.1250.20">
    <property type="entry name" value="MFS general substrate transporter like domains"/>
    <property type="match status" value="2"/>
</dbReference>
<proteinExistence type="predicted"/>
<dbReference type="InterPro" id="IPR024989">
    <property type="entry name" value="MFS_assoc_dom"/>
</dbReference>
<keyword evidence="5 8" id="KW-0812">Transmembrane</keyword>
<feature type="transmembrane region" description="Helical" evidence="8">
    <location>
        <begin position="300"/>
        <end position="318"/>
    </location>
</feature>
<comment type="caution">
    <text evidence="10">The sequence shown here is derived from an EMBL/GenBank/DDBJ whole genome shotgun (WGS) entry which is preliminary data.</text>
</comment>
<feature type="transmembrane region" description="Helical" evidence="8">
    <location>
        <begin position="238"/>
        <end position="261"/>
    </location>
</feature>
<dbReference type="PANTHER" id="PTHR23522">
    <property type="entry name" value="BLL5896 PROTEIN"/>
    <property type="match status" value="1"/>
</dbReference>
<keyword evidence="6 8" id="KW-1133">Transmembrane helix</keyword>
<feature type="transmembrane region" description="Helical" evidence="8">
    <location>
        <begin position="160"/>
        <end position="180"/>
    </location>
</feature>
<keyword evidence="11" id="KW-1185">Reference proteome</keyword>
<comment type="subcellular location">
    <subcellularLocation>
        <location evidence="1">Cell inner membrane</location>
        <topology evidence="1">Multi-pass membrane protein</topology>
    </subcellularLocation>
</comment>
<dbReference type="InterPro" id="IPR026032">
    <property type="entry name" value="HcaT-like"/>
</dbReference>
<evidence type="ECO:0000256" key="2">
    <source>
        <dbReference type="ARBA" id="ARBA00022448"/>
    </source>
</evidence>
<dbReference type="AlphaFoldDB" id="A0A3A8EZG7"/>
<evidence type="ECO:0000256" key="1">
    <source>
        <dbReference type="ARBA" id="ARBA00004429"/>
    </source>
</evidence>
<keyword evidence="4" id="KW-0997">Cell inner membrane</keyword>
<keyword evidence="2" id="KW-0813">Transport</keyword>
<organism evidence="10 11">
    <name type="scientific">Acinetobacter guerrae</name>
    <dbReference type="NCBI Taxonomy" id="1843371"/>
    <lineage>
        <taxon>Bacteria</taxon>
        <taxon>Pseudomonadati</taxon>
        <taxon>Pseudomonadota</taxon>
        <taxon>Gammaproteobacteria</taxon>
        <taxon>Moraxellales</taxon>
        <taxon>Moraxellaceae</taxon>
        <taxon>Acinetobacter</taxon>
    </lineage>
</organism>
<protein>
    <submittedName>
        <fullName evidence="10">MFS transporter</fullName>
    </submittedName>
</protein>
<feature type="transmembrane region" description="Helical" evidence="8">
    <location>
        <begin position="358"/>
        <end position="378"/>
    </location>
</feature>
<evidence type="ECO:0000313" key="10">
    <source>
        <dbReference type="EMBL" id="RKG35454.1"/>
    </source>
</evidence>
<evidence type="ECO:0000256" key="8">
    <source>
        <dbReference type="SAM" id="Phobius"/>
    </source>
</evidence>
<dbReference type="GO" id="GO:0005886">
    <property type="term" value="C:plasma membrane"/>
    <property type="evidence" value="ECO:0007669"/>
    <property type="project" value="UniProtKB-SubCell"/>
</dbReference>
<evidence type="ECO:0000256" key="4">
    <source>
        <dbReference type="ARBA" id="ARBA00022519"/>
    </source>
</evidence>
<feature type="transmembrane region" description="Helical" evidence="8">
    <location>
        <begin position="42"/>
        <end position="61"/>
    </location>
</feature>
<dbReference type="InterPro" id="IPR036259">
    <property type="entry name" value="MFS_trans_sf"/>
</dbReference>
<evidence type="ECO:0000256" key="6">
    <source>
        <dbReference type="ARBA" id="ARBA00022989"/>
    </source>
</evidence>
<feature type="transmembrane region" description="Helical" evidence="8">
    <location>
        <begin position="12"/>
        <end position="30"/>
    </location>
</feature>
<evidence type="ECO:0000256" key="7">
    <source>
        <dbReference type="ARBA" id="ARBA00023136"/>
    </source>
</evidence>
<accession>A0A3A8EZG7</accession>
<dbReference type="PIRSF" id="PIRSF004925">
    <property type="entry name" value="HcaT"/>
    <property type="match status" value="1"/>
</dbReference>
<dbReference type="Proteomes" id="UP000269001">
    <property type="component" value="Unassembled WGS sequence"/>
</dbReference>
<dbReference type="Pfam" id="PF12832">
    <property type="entry name" value="MFS_1_like"/>
    <property type="match status" value="1"/>
</dbReference>
<gene>
    <name evidence="10" type="ORF">D7V21_03895</name>
</gene>
<feature type="transmembrane region" description="Helical" evidence="8">
    <location>
        <begin position="330"/>
        <end position="352"/>
    </location>
</feature>
<evidence type="ECO:0000259" key="9">
    <source>
        <dbReference type="Pfam" id="PF12832"/>
    </source>
</evidence>
<dbReference type="PANTHER" id="PTHR23522:SF10">
    <property type="entry name" value="3-PHENYLPROPIONIC ACID TRANSPORTER-RELATED"/>
    <property type="match status" value="1"/>
</dbReference>